<name>A0A4U5N7Y5_STECR</name>
<dbReference type="Proteomes" id="UP000298663">
    <property type="component" value="Unassembled WGS sequence"/>
</dbReference>
<keyword evidence="1" id="KW-0479">Metal-binding</keyword>
<evidence type="ECO:0000313" key="4">
    <source>
        <dbReference type="EMBL" id="TKR78283.1"/>
    </source>
</evidence>
<proteinExistence type="predicted"/>
<accession>A0A4U5N7Y5</accession>
<evidence type="ECO:0000256" key="3">
    <source>
        <dbReference type="ARBA" id="ARBA00022833"/>
    </source>
</evidence>
<dbReference type="InterPro" id="IPR017907">
    <property type="entry name" value="Znf_RING_CS"/>
</dbReference>
<dbReference type="SUPFAM" id="SSF57850">
    <property type="entry name" value="RING/U-box"/>
    <property type="match status" value="1"/>
</dbReference>
<evidence type="ECO:0000256" key="2">
    <source>
        <dbReference type="ARBA" id="ARBA00022771"/>
    </source>
</evidence>
<organism evidence="4 5">
    <name type="scientific">Steinernema carpocapsae</name>
    <name type="common">Entomopathogenic nematode</name>
    <dbReference type="NCBI Taxonomy" id="34508"/>
    <lineage>
        <taxon>Eukaryota</taxon>
        <taxon>Metazoa</taxon>
        <taxon>Ecdysozoa</taxon>
        <taxon>Nematoda</taxon>
        <taxon>Chromadorea</taxon>
        <taxon>Rhabditida</taxon>
        <taxon>Tylenchina</taxon>
        <taxon>Panagrolaimomorpha</taxon>
        <taxon>Strongyloidoidea</taxon>
        <taxon>Steinernematidae</taxon>
        <taxon>Steinernema</taxon>
    </lineage>
</organism>
<evidence type="ECO:0008006" key="6">
    <source>
        <dbReference type="Google" id="ProtNLM"/>
    </source>
</evidence>
<gene>
    <name evidence="4" type="ORF">L596_019114</name>
</gene>
<protein>
    <recommendedName>
        <fullName evidence="6">RING-type domain-containing protein</fullName>
    </recommendedName>
</protein>
<dbReference type="PROSITE" id="PS00518">
    <property type="entry name" value="ZF_RING_1"/>
    <property type="match status" value="1"/>
</dbReference>
<comment type="caution">
    <text evidence="4">The sequence shown here is derived from an EMBL/GenBank/DDBJ whole genome shotgun (WGS) entry which is preliminary data.</text>
</comment>
<evidence type="ECO:0000256" key="1">
    <source>
        <dbReference type="ARBA" id="ARBA00022723"/>
    </source>
</evidence>
<dbReference type="EMBL" id="AZBU02000005">
    <property type="protein sequence ID" value="TKR78283.1"/>
    <property type="molecule type" value="Genomic_DNA"/>
</dbReference>
<dbReference type="AlphaFoldDB" id="A0A4U5N7Y5"/>
<reference evidence="4 5" key="2">
    <citation type="journal article" date="2019" name="G3 (Bethesda)">
        <title>Hybrid Assembly of the Genome of the Entomopathogenic Nematode Steinernema carpocapsae Identifies the X-Chromosome.</title>
        <authorList>
            <person name="Serra L."/>
            <person name="Macchietto M."/>
            <person name="Macias-Munoz A."/>
            <person name="McGill C.J."/>
            <person name="Rodriguez I.M."/>
            <person name="Rodriguez B."/>
            <person name="Murad R."/>
            <person name="Mortazavi A."/>
        </authorList>
    </citation>
    <scope>NUCLEOTIDE SEQUENCE [LARGE SCALE GENOMIC DNA]</scope>
    <source>
        <strain evidence="4 5">ALL</strain>
    </source>
</reference>
<reference evidence="4 5" key="1">
    <citation type="journal article" date="2015" name="Genome Biol.">
        <title>Comparative genomics of Steinernema reveals deeply conserved gene regulatory networks.</title>
        <authorList>
            <person name="Dillman A.R."/>
            <person name="Macchietto M."/>
            <person name="Porter C.F."/>
            <person name="Rogers A."/>
            <person name="Williams B."/>
            <person name="Antoshechkin I."/>
            <person name="Lee M.M."/>
            <person name="Goodwin Z."/>
            <person name="Lu X."/>
            <person name="Lewis E.E."/>
            <person name="Goodrich-Blair H."/>
            <person name="Stock S.P."/>
            <person name="Adams B.J."/>
            <person name="Sternberg P.W."/>
            <person name="Mortazavi A."/>
        </authorList>
    </citation>
    <scope>NUCLEOTIDE SEQUENCE [LARGE SCALE GENOMIC DNA]</scope>
    <source>
        <strain evidence="4 5">ALL</strain>
    </source>
</reference>
<dbReference type="OrthoDB" id="6105938at2759"/>
<keyword evidence="3" id="KW-0862">Zinc</keyword>
<evidence type="ECO:0000313" key="5">
    <source>
        <dbReference type="Proteomes" id="UP000298663"/>
    </source>
</evidence>
<sequence>MLERSVGPEASCVQRCPHSVNLRRRSLARWANISDYNEVETDLNTMSCSATLLSDSEGLSFVMAETLACDGSCGQLFEVKLMKSFACGHVFCQPCLPTGNDGEDKCPASKCVQRQRIDRHSCCEYLADVKEQAFPNMEDLHSELSTSFSSLYRSHSERSSRFLTSESTSPFDAHSTSVGTASSAFPATSTYSVHAASESGTSHCSSCGTSCFSFNDGTFTSTIDSSARESATATGLSNGSKAKC</sequence>
<keyword evidence="5" id="KW-1185">Reference proteome</keyword>
<dbReference type="GO" id="GO:0008270">
    <property type="term" value="F:zinc ion binding"/>
    <property type="evidence" value="ECO:0007669"/>
    <property type="project" value="UniProtKB-KW"/>
</dbReference>
<keyword evidence="2" id="KW-0863">Zinc-finger</keyword>